<dbReference type="GO" id="GO:0042910">
    <property type="term" value="F:xenobiotic transmembrane transporter activity"/>
    <property type="evidence" value="ECO:0007669"/>
    <property type="project" value="InterPro"/>
</dbReference>
<reference evidence="7 8" key="1">
    <citation type="submission" date="2016-10" db="EMBL/GenBank/DDBJ databases">
        <authorList>
            <person name="de Groot N.N."/>
        </authorList>
    </citation>
    <scope>NUCLEOTIDE SEQUENCE [LARGE SCALE GENOMIC DNA]</scope>
    <source>
        <strain evidence="7 8">D15d</strain>
    </source>
</reference>
<dbReference type="AlphaFoldDB" id="A0A1H5SGN2"/>
<evidence type="ECO:0000256" key="3">
    <source>
        <dbReference type="ARBA" id="ARBA00022692"/>
    </source>
</evidence>
<dbReference type="Proteomes" id="UP000236726">
    <property type="component" value="Unassembled WGS sequence"/>
</dbReference>
<dbReference type="PANTHER" id="PTHR43823:SF3">
    <property type="entry name" value="MULTIDRUG EXPORT PROTEIN MEPA"/>
    <property type="match status" value="1"/>
</dbReference>
<keyword evidence="3 6" id="KW-0812">Transmembrane</keyword>
<protein>
    <submittedName>
        <fullName evidence="7">MatE protein</fullName>
    </submittedName>
</protein>
<gene>
    <name evidence="7" type="ORF">SAMN05216537_102227</name>
</gene>
<feature type="transmembrane region" description="Helical" evidence="6">
    <location>
        <begin position="212"/>
        <end position="230"/>
    </location>
</feature>
<evidence type="ECO:0000256" key="2">
    <source>
        <dbReference type="ARBA" id="ARBA00022475"/>
    </source>
</evidence>
<evidence type="ECO:0000313" key="7">
    <source>
        <dbReference type="EMBL" id="SEF49600.1"/>
    </source>
</evidence>
<dbReference type="InterPro" id="IPR002528">
    <property type="entry name" value="MATE_fam"/>
</dbReference>
<feature type="transmembrane region" description="Helical" evidence="6">
    <location>
        <begin position="32"/>
        <end position="53"/>
    </location>
</feature>
<name>A0A1H5SGN2_9FIRM</name>
<proteinExistence type="predicted"/>
<keyword evidence="2" id="KW-1003">Cell membrane</keyword>
<evidence type="ECO:0000256" key="5">
    <source>
        <dbReference type="ARBA" id="ARBA00023136"/>
    </source>
</evidence>
<organism evidence="7 8">
    <name type="scientific">Lachnospira multipara</name>
    <dbReference type="NCBI Taxonomy" id="28051"/>
    <lineage>
        <taxon>Bacteria</taxon>
        <taxon>Bacillati</taxon>
        <taxon>Bacillota</taxon>
        <taxon>Clostridia</taxon>
        <taxon>Lachnospirales</taxon>
        <taxon>Lachnospiraceae</taxon>
        <taxon>Lachnospira</taxon>
    </lineage>
</organism>
<dbReference type="GO" id="GO:0015297">
    <property type="term" value="F:antiporter activity"/>
    <property type="evidence" value="ECO:0007669"/>
    <property type="project" value="InterPro"/>
</dbReference>
<evidence type="ECO:0000256" key="6">
    <source>
        <dbReference type="SAM" id="Phobius"/>
    </source>
</evidence>
<accession>A0A1H5SGN2</accession>
<sequence length="237" mass="26248">MYNNIIVSHFFKKCKLRLNFKDLKLGKRIRQVVSTGSATFIVDIAIGVVTILVNNQIMRYSVETALAVYGVISSYVTAVQSASYAVGESGQAIISTNYGAGNAKRVKEARRVMLITALVGGIFFCLIAMAFPNVLLKIYMKPTTEVYSIGAGAIRLYCLDLIFLMFNIASTYYFQAVNRLRVSLAVSLLRGFFVNGLLVMLLPIIFGINGVWIAIPMAEFIVAIYVVTMLKKRLVIK</sequence>
<keyword evidence="8" id="KW-1185">Reference proteome</keyword>
<dbReference type="EMBL" id="FNUL01000002">
    <property type="protein sequence ID" value="SEF49600.1"/>
    <property type="molecule type" value="Genomic_DNA"/>
</dbReference>
<evidence type="ECO:0000313" key="8">
    <source>
        <dbReference type="Proteomes" id="UP000236726"/>
    </source>
</evidence>
<keyword evidence="5 6" id="KW-0472">Membrane</keyword>
<dbReference type="RefSeq" id="WP_103952256.1">
    <property type="nucleotide sequence ID" value="NZ_FNUL01000002.1"/>
</dbReference>
<keyword evidence="4 6" id="KW-1133">Transmembrane helix</keyword>
<comment type="subcellular location">
    <subcellularLocation>
        <location evidence="1">Cell membrane</location>
        <topology evidence="1">Multi-pass membrane protein</topology>
    </subcellularLocation>
</comment>
<dbReference type="GO" id="GO:0005886">
    <property type="term" value="C:plasma membrane"/>
    <property type="evidence" value="ECO:0007669"/>
    <property type="project" value="UniProtKB-SubCell"/>
</dbReference>
<feature type="transmembrane region" description="Helical" evidence="6">
    <location>
        <begin position="154"/>
        <end position="174"/>
    </location>
</feature>
<feature type="transmembrane region" description="Helical" evidence="6">
    <location>
        <begin position="112"/>
        <end position="134"/>
    </location>
</feature>
<dbReference type="PANTHER" id="PTHR43823">
    <property type="entry name" value="SPORULATION PROTEIN YKVU"/>
    <property type="match status" value="1"/>
</dbReference>
<evidence type="ECO:0000256" key="1">
    <source>
        <dbReference type="ARBA" id="ARBA00004651"/>
    </source>
</evidence>
<dbReference type="Pfam" id="PF01554">
    <property type="entry name" value="MatE"/>
    <property type="match status" value="1"/>
</dbReference>
<dbReference type="InterPro" id="IPR051327">
    <property type="entry name" value="MATE_MepA_subfamily"/>
</dbReference>
<evidence type="ECO:0000256" key="4">
    <source>
        <dbReference type="ARBA" id="ARBA00022989"/>
    </source>
</evidence>
<feature type="transmembrane region" description="Helical" evidence="6">
    <location>
        <begin position="186"/>
        <end position="206"/>
    </location>
</feature>